<dbReference type="InterPro" id="IPR051164">
    <property type="entry name" value="NmrA-like_oxidored"/>
</dbReference>
<dbReference type="GO" id="GO:0005634">
    <property type="term" value="C:nucleus"/>
    <property type="evidence" value="ECO:0007669"/>
    <property type="project" value="TreeGrafter"/>
</dbReference>
<sequence>MKAITVIATGSQGSSVVRFLAKDGNFEIRVVAKDNNSSLANSLPSIGTNIKLFRYENLDEALKDAYGAFLVANYSLNQKSIEDSGRELIDAAVRNKVKHVIWSSDYDSGALSNGEIRLPKFDTKHDVEEYAKLIRDGPTFTFLHPALYLQNLYTSLKPVQKDGKVLLSLPVPETAKLSFTDIDEFGAVAVGIFNNTDSYKDADIMVVNGVITPVELASLLSAQSGLEIQFKEDQEAFNNEKKEIGDIIRFYEKFVSRDQTASRKLYPEMKDINKWIQTCGVNWKELIQG</sequence>
<comment type="caution">
    <text evidence="4">The sequence shown here is derived from an EMBL/GenBank/DDBJ whole genome shotgun (WGS) entry which is preliminary data.</text>
</comment>
<reference evidence="4 5" key="1">
    <citation type="submission" date="2024-03" db="EMBL/GenBank/DDBJ databases">
        <title>The Acrasis kona genome and developmental transcriptomes reveal deep origins of eukaryotic multicellular pathways.</title>
        <authorList>
            <person name="Sheikh S."/>
            <person name="Fu C.-J."/>
            <person name="Brown M.W."/>
            <person name="Baldauf S.L."/>
        </authorList>
    </citation>
    <scope>NUCLEOTIDE SEQUENCE [LARGE SCALE GENOMIC DNA]</scope>
    <source>
        <strain evidence="4 5">ATCC MYA-3509</strain>
    </source>
</reference>
<dbReference type="PANTHER" id="PTHR42748:SF7">
    <property type="entry name" value="NMRA LIKE REDOX SENSOR 1-RELATED"/>
    <property type="match status" value="1"/>
</dbReference>
<gene>
    <name evidence="4" type="ORF">AKO1_014968</name>
</gene>
<accession>A0AAW2Z248</accession>
<dbReference type="Gene3D" id="3.90.25.10">
    <property type="entry name" value="UDP-galactose 4-epimerase, domain 1"/>
    <property type="match status" value="1"/>
</dbReference>
<dbReference type="InterPro" id="IPR008030">
    <property type="entry name" value="NmrA-like"/>
</dbReference>
<dbReference type="Proteomes" id="UP001431209">
    <property type="component" value="Unassembled WGS sequence"/>
</dbReference>
<keyword evidence="5" id="KW-1185">Reference proteome</keyword>
<dbReference type="EMBL" id="JAOPGA020000927">
    <property type="protein sequence ID" value="KAL0483083.1"/>
    <property type="molecule type" value="Genomic_DNA"/>
</dbReference>
<evidence type="ECO:0000313" key="4">
    <source>
        <dbReference type="EMBL" id="KAL0483083.1"/>
    </source>
</evidence>
<proteinExistence type="inferred from homology"/>
<dbReference type="PANTHER" id="PTHR42748">
    <property type="entry name" value="NITROGEN METABOLITE REPRESSION PROTEIN NMRA FAMILY MEMBER"/>
    <property type="match status" value="1"/>
</dbReference>
<organism evidence="4 5">
    <name type="scientific">Acrasis kona</name>
    <dbReference type="NCBI Taxonomy" id="1008807"/>
    <lineage>
        <taxon>Eukaryota</taxon>
        <taxon>Discoba</taxon>
        <taxon>Heterolobosea</taxon>
        <taxon>Tetramitia</taxon>
        <taxon>Eutetramitia</taxon>
        <taxon>Acrasidae</taxon>
        <taxon>Acrasis</taxon>
    </lineage>
</organism>
<name>A0AAW2Z248_9EUKA</name>
<protein>
    <recommendedName>
        <fullName evidence="3">NmrA-like domain-containing protein</fullName>
    </recommendedName>
</protein>
<evidence type="ECO:0000256" key="2">
    <source>
        <dbReference type="ARBA" id="ARBA00022857"/>
    </source>
</evidence>
<comment type="similarity">
    <text evidence="1">Belongs to the NmrA-type oxidoreductase family.</text>
</comment>
<dbReference type="InterPro" id="IPR036291">
    <property type="entry name" value="NAD(P)-bd_dom_sf"/>
</dbReference>
<evidence type="ECO:0000259" key="3">
    <source>
        <dbReference type="Pfam" id="PF05368"/>
    </source>
</evidence>
<dbReference type="Gene3D" id="3.40.50.720">
    <property type="entry name" value="NAD(P)-binding Rossmann-like Domain"/>
    <property type="match status" value="1"/>
</dbReference>
<evidence type="ECO:0000313" key="5">
    <source>
        <dbReference type="Proteomes" id="UP001431209"/>
    </source>
</evidence>
<dbReference type="AlphaFoldDB" id="A0AAW2Z248"/>
<keyword evidence="2" id="KW-0521">NADP</keyword>
<dbReference type="SUPFAM" id="SSF51735">
    <property type="entry name" value="NAD(P)-binding Rossmann-fold domains"/>
    <property type="match status" value="1"/>
</dbReference>
<evidence type="ECO:0000256" key="1">
    <source>
        <dbReference type="ARBA" id="ARBA00006328"/>
    </source>
</evidence>
<dbReference type="Pfam" id="PF05368">
    <property type="entry name" value="NmrA"/>
    <property type="match status" value="1"/>
</dbReference>
<feature type="domain" description="NmrA-like" evidence="3">
    <location>
        <begin position="2"/>
        <end position="275"/>
    </location>
</feature>